<dbReference type="Pfam" id="PF04089">
    <property type="entry name" value="BRICHOS"/>
    <property type="match status" value="1"/>
</dbReference>
<keyword evidence="1" id="KW-1015">Disulfide bond</keyword>
<dbReference type="Gene3D" id="3.30.390.150">
    <property type="match status" value="1"/>
</dbReference>
<evidence type="ECO:0000259" key="3">
    <source>
        <dbReference type="PROSITE" id="PS50869"/>
    </source>
</evidence>
<dbReference type="InterPro" id="IPR051772">
    <property type="entry name" value="Gastrokine"/>
</dbReference>
<keyword evidence="2" id="KW-1133">Transmembrane helix</keyword>
<dbReference type="SMART" id="SM01039">
    <property type="entry name" value="BRICHOS"/>
    <property type="match status" value="1"/>
</dbReference>
<feature type="domain" description="BRICHOS" evidence="3">
    <location>
        <begin position="148"/>
        <end position="245"/>
    </location>
</feature>
<name>A0A0P7VAU3_SCLFO</name>
<keyword evidence="2" id="KW-0472">Membrane</keyword>
<sequence>RAARPVVRPVTCRRASRGPGGDEELTRCSAACTVVRSLSCSQLNAGSRAKGREKLRKRAQDAEVLERFGRRPAGLSVLGWGLSVVPPLFSPGILGWSRCSPACGCPSAQCHRADKVIRITAPDRAGNVIDQSATVDQRNDVVTYSVTSHTNHTSTVLFDIKHGVICYKPDGQNTCFLRKMEQDDYDNMHSLLNESQRKVSHFRLVGNETLRHTELLEVLGGHHVDASTLREPLQSLCLHSSIYWVRKADGPAKQRLIYFCIDICFPSNVCVSVCFYYLPE</sequence>
<reference evidence="4 5" key="1">
    <citation type="submission" date="2015-08" db="EMBL/GenBank/DDBJ databases">
        <title>The genome of the Asian arowana (Scleropages formosus).</title>
        <authorList>
            <person name="Tan M.H."/>
            <person name="Gan H.M."/>
            <person name="Croft L.J."/>
            <person name="Austin C.M."/>
        </authorList>
    </citation>
    <scope>NUCLEOTIDE SEQUENCE [LARGE SCALE GENOMIC DNA]</scope>
    <source>
        <strain evidence="4">Aro1</strain>
    </source>
</reference>
<comment type="caution">
    <text evidence="4">The sequence shown here is derived from an EMBL/GenBank/DDBJ whole genome shotgun (WGS) entry which is preliminary data.</text>
</comment>
<evidence type="ECO:0000313" key="5">
    <source>
        <dbReference type="Proteomes" id="UP000034805"/>
    </source>
</evidence>
<evidence type="ECO:0000313" key="4">
    <source>
        <dbReference type="EMBL" id="KPP72279.1"/>
    </source>
</evidence>
<feature type="non-terminal residue" evidence="4">
    <location>
        <position position="1"/>
    </location>
</feature>
<proteinExistence type="predicted"/>
<dbReference type="InterPro" id="IPR007084">
    <property type="entry name" value="BRICHOS_dom"/>
</dbReference>
<gene>
    <name evidence="4" type="ORF">Z043_108727</name>
</gene>
<accession>A0A0P7VAU3</accession>
<keyword evidence="2" id="KW-0812">Transmembrane</keyword>
<feature type="transmembrane region" description="Helical" evidence="2">
    <location>
        <begin position="256"/>
        <end position="278"/>
    </location>
</feature>
<dbReference type="STRING" id="113540.ENSSFOP00015033447"/>
<dbReference type="Proteomes" id="UP000034805">
    <property type="component" value="Unassembled WGS sequence"/>
</dbReference>
<dbReference type="EMBL" id="JARO02002605">
    <property type="protein sequence ID" value="KPP72279.1"/>
    <property type="molecule type" value="Genomic_DNA"/>
</dbReference>
<evidence type="ECO:0000256" key="1">
    <source>
        <dbReference type="ARBA" id="ARBA00023157"/>
    </source>
</evidence>
<evidence type="ECO:0000256" key="2">
    <source>
        <dbReference type="SAM" id="Phobius"/>
    </source>
</evidence>
<dbReference type="PANTHER" id="PTHR16483">
    <property type="entry name" value="GASTROKINE 1"/>
    <property type="match status" value="1"/>
</dbReference>
<organism evidence="4 5">
    <name type="scientific">Scleropages formosus</name>
    <name type="common">Asian bonytongue</name>
    <name type="synonym">Osteoglossum formosum</name>
    <dbReference type="NCBI Taxonomy" id="113540"/>
    <lineage>
        <taxon>Eukaryota</taxon>
        <taxon>Metazoa</taxon>
        <taxon>Chordata</taxon>
        <taxon>Craniata</taxon>
        <taxon>Vertebrata</taxon>
        <taxon>Euteleostomi</taxon>
        <taxon>Actinopterygii</taxon>
        <taxon>Neopterygii</taxon>
        <taxon>Teleostei</taxon>
        <taxon>Osteoglossocephala</taxon>
        <taxon>Osteoglossomorpha</taxon>
        <taxon>Osteoglossiformes</taxon>
        <taxon>Osteoglossidae</taxon>
        <taxon>Scleropages</taxon>
    </lineage>
</organism>
<dbReference type="AlphaFoldDB" id="A0A0P7VAU3"/>
<dbReference type="PROSITE" id="PS50869">
    <property type="entry name" value="BRICHOS"/>
    <property type="match status" value="1"/>
</dbReference>
<protein>
    <submittedName>
        <fullName evidence="4">BRICHOS domain-containing protein 5-like</fullName>
    </submittedName>
</protein>